<keyword evidence="2" id="KW-0964">Secreted</keyword>
<evidence type="ECO:0000256" key="2">
    <source>
        <dbReference type="ARBA" id="ARBA00022525"/>
    </source>
</evidence>
<name>A0A7J8FFV5_ROUAE</name>
<dbReference type="InterPro" id="IPR050392">
    <property type="entry name" value="Collagen/C1q_domain"/>
</dbReference>
<dbReference type="AlphaFoldDB" id="A0A7J8FFV5"/>
<protein>
    <submittedName>
        <fullName evidence="7">C1q and TNF related 2</fullName>
    </submittedName>
</protein>
<keyword evidence="8" id="KW-1185">Reference proteome</keyword>
<dbReference type="GO" id="GO:0005576">
    <property type="term" value="C:extracellular region"/>
    <property type="evidence" value="ECO:0007669"/>
    <property type="project" value="UniProtKB-SubCell"/>
</dbReference>
<comment type="subcellular location">
    <subcellularLocation>
        <location evidence="1">Secreted</location>
    </subcellularLocation>
</comment>
<dbReference type="PANTHER" id="PTHR15427:SF28">
    <property type="entry name" value="COMPLEMENT C1Q TUMOR NECROSIS FACTOR-RELATED PROTEIN 2"/>
    <property type="match status" value="1"/>
</dbReference>
<feature type="compositionally biased region" description="Low complexity" evidence="5">
    <location>
        <begin position="162"/>
        <end position="185"/>
    </location>
</feature>
<feature type="domain" description="C1q" evidence="6">
    <location>
        <begin position="223"/>
        <end position="359"/>
    </location>
</feature>
<feature type="region of interest" description="Disordered" evidence="5">
    <location>
        <begin position="1"/>
        <end position="46"/>
    </location>
</feature>
<feature type="compositionally biased region" description="Pro residues" evidence="5">
    <location>
        <begin position="119"/>
        <end position="128"/>
    </location>
</feature>
<sequence length="363" mass="38090">MLRAGSERAAVAAGGRDAKQGRQLRRSGRSWTWPAAARGETSSCPPAEVQREAGRAICSLSQLTSFQVEGGEKGEVTNMIPWVLLACALPCAADPLLGAFALSDFQKGSPQLVCSLPGPQGPPGPPGTPGSSGMVGRMGFPGKDGQDGQDGDRGDRGEEGPPGRTGNRGKPGPKGKAGAIGQAGPRGPKGVSGTPGKHGTPGKKGPKGKKGEPGLPGPCSCSSGHAKSAFSVAVTKSYPRERLPIKFDKILMNEGGHYNASSGKFVCSVPGIYYFTYDITLANKHLAIGLVHNGQYRIRTFDANTGNHDVASGSTILALKQGDEVWLQIFYSEQNGLFYDPYWTDSLFTGFLIYADRDDPNEV</sequence>
<keyword evidence="4" id="KW-0176">Collagen</keyword>
<evidence type="ECO:0000256" key="4">
    <source>
        <dbReference type="ARBA" id="ARBA00023119"/>
    </source>
</evidence>
<dbReference type="InterPro" id="IPR008160">
    <property type="entry name" value="Collagen"/>
</dbReference>
<feature type="compositionally biased region" description="Basic and acidic residues" evidence="5">
    <location>
        <begin position="144"/>
        <end position="161"/>
    </location>
</feature>
<evidence type="ECO:0000259" key="6">
    <source>
        <dbReference type="PROSITE" id="PS50871"/>
    </source>
</evidence>
<dbReference type="Proteomes" id="UP000593571">
    <property type="component" value="Unassembled WGS sequence"/>
</dbReference>
<dbReference type="Pfam" id="PF01391">
    <property type="entry name" value="Collagen"/>
    <property type="match status" value="1"/>
</dbReference>
<dbReference type="PANTHER" id="PTHR15427">
    <property type="entry name" value="EMILIN ELASTIN MICROFIBRIL INTERFACE-LOCATED PROTEIN ELASTIN MICROFIBRIL INTERFACER"/>
    <property type="match status" value="1"/>
</dbReference>
<evidence type="ECO:0000256" key="1">
    <source>
        <dbReference type="ARBA" id="ARBA00004613"/>
    </source>
</evidence>
<dbReference type="EMBL" id="JACASE010000007">
    <property type="protein sequence ID" value="KAF6446062.1"/>
    <property type="molecule type" value="Genomic_DNA"/>
</dbReference>
<organism evidence="7 8">
    <name type="scientific">Rousettus aegyptiacus</name>
    <name type="common">Egyptian fruit bat</name>
    <name type="synonym">Pteropus aegyptiacus</name>
    <dbReference type="NCBI Taxonomy" id="9407"/>
    <lineage>
        <taxon>Eukaryota</taxon>
        <taxon>Metazoa</taxon>
        <taxon>Chordata</taxon>
        <taxon>Craniata</taxon>
        <taxon>Vertebrata</taxon>
        <taxon>Euteleostomi</taxon>
        <taxon>Mammalia</taxon>
        <taxon>Eutheria</taxon>
        <taxon>Laurasiatheria</taxon>
        <taxon>Chiroptera</taxon>
        <taxon>Yinpterochiroptera</taxon>
        <taxon>Pteropodoidea</taxon>
        <taxon>Pteropodidae</taxon>
        <taxon>Rousettinae</taxon>
        <taxon>Rousettus</taxon>
    </lineage>
</organism>
<dbReference type="InterPro" id="IPR008983">
    <property type="entry name" value="Tumour_necrosis_fac-like_dom"/>
</dbReference>
<dbReference type="FunFam" id="2.60.120.40:FF:000001">
    <property type="entry name" value="Complement C1q B chain"/>
    <property type="match status" value="1"/>
</dbReference>
<dbReference type="PROSITE" id="PS50871">
    <property type="entry name" value="C1Q"/>
    <property type="match status" value="1"/>
</dbReference>
<keyword evidence="3" id="KW-0732">Signal</keyword>
<evidence type="ECO:0000256" key="5">
    <source>
        <dbReference type="SAM" id="MobiDB-lite"/>
    </source>
</evidence>
<dbReference type="Pfam" id="PF00386">
    <property type="entry name" value="C1q"/>
    <property type="match status" value="1"/>
</dbReference>
<proteinExistence type="predicted"/>
<reference evidence="7 8" key="1">
    <citation type="journal article" date="2020" name="Nature">
        <title>Six reference-quality genomes reveal evolution of bat adaptations.</title>
        <authorList>
            <person name="Jebb D."/>
            <person name="Huang Z."/>
            <person name="Pippel M."/>
            <person name="Hughes G.M."/>
            <person name="Lavrichenko K."/>
            <person name="Devanna P."/>
            <person name="Winkler S."/>
            <person name="Jermiin L.S."/>
            <person name="Skirmuntt E.C."/>
            <person name="Katzourakis A."/>
            <person name="Burkitt-Gray L."/>
            <person name="Ray D.A."/>
            <person name="Sullivan K.A.M."/>
            <person name="Roscito J.G."/>
            <person name="Kirilenko B.M."/>
            <person name="Davalos L.M."/>
            <person name="Corthals A.P."/>
            <person name="Power M.L."/>
            <person name="Jones G."/>
            <person name="Ransome R.D."/>
            <person name="Dechmann D.K.N."/>
            <person name="Locatelli A.G."/>
            <person name="Puechmaille S.J."/>
            <person name="Fedrigo O."/>
            <person name="Jarvis E.D."/>
            <person name="Hiller M."/>
            <person name="Vernes S.C."/>
            <person name="Myers E.W."/>
            <person name="Teeling E.C."/>
        </authorList>
    </citation>
    <scope>NUCLEOTIDE SEQUENCE [LARGE SCALE GENOMIC DNA]</scope>
    <source>
        <strain evidence="7">MRouAeg1</strain>
        <tissue evidence="7">Muscle</tissue>
    </source>
</reference>
<comment type="caution">
    <text evidence="7">The sequence shown here is derived from an EMBL/GenBank/DDBJ whole genome shotgun (WGS) entry which is preliminary data.</text>
</comment>
<evidence type="ECO:0000256" key="3">
    <source>
        <dbReference type="ARBA" id="ARBA00022729"/>
    </source>
</evidence>
<accession>A0A7J8FFV5</accession>
<evidence type="ECO:0000313" key="8">
    <source>
        <dbReference type="Proteomes" id="UP000593571"/>
    </source>
</evidence>
<dbReference type="SUPFAM" id="SSF49842">
    <property type="entry name" value="TNF-like"/>
    <property type="match status" value="1"/>
</dbReference>
<dbReference type="PRINTS" id="PR00007">
    <property type="entry name" value="COMPLEMNTC1Q"/>
</dbReference>
<evidence type="ECO:0000313" key="7">
    <source>
        <dbReference type="EMBL" id="KAF6446062.1"/>
    </source>
</evidence>
<dbReference type="GO" id="GO:0005581">
    <property type="term" value="C:collagen trimer"/>
    <property type="evidence" value="ECO:0007669"/>
    <property type="project" value="UniProtKB-KW"/>
</dbReference>
<dbReference type="SMART" id="SM00110">
    <property type="entry name" value="C1Q"/>
    <property type="match status" value="1"/>
</dbReference>
<gene>
    <name evidence="7" type="ORF">HJG63_001801</name>
</gene>
<dbReference type="Gene3D" id="2.60.120.40">
    <property type="match status" value="1"/>
</dbReference>
<feature type="region of interest" description="Disordered" evidence="5">
    <location>
        <begin position="113"/>
        <end position="222"/>
    </location>
</feature>
<dbReference type="InterPro" id="IPR001073">
    <property type="entry name" value="C1q_dom"/>
</dbReference>